<organism evidence="1 2">
    <name type="scientific">Nelumbo nucifera</name>
    <name type="common">Sacred lotus</name>
    <dbReference type="NCBI Taxonomy" id="4432"/>
    <lineage>
        <taxon>Eukaryota</taxon>
        <taxon>Viridiplantae</taxon>
        <taxon>Streptophyta</taxon>
        <taxon>Embryophyta</taxon>
        <taxon>Tracheophyta</taxon>
        <taxon>Spermatophyta</taxon>
        <taxon>Magnoliopsida</taxon>
        <taxon>Proteales</taxon>
        <taxon>Nelumbonaceae</taxon>
        <taxon>Nelumbo</taxon>
    </lineage>
</organism>
<comment type="caution">
    <text evidence="1">The sequence shown here is derived from an EMBL/GenBank/DDBJ whole genome shotgun (WGS) entry which is preliminary data.</text>
</comment>
<evidence type="ECO:0000313" key="2">
    <source>
        <dbReference type="Proteomes" id="UP000607653"/>
    </source>
</evidence>
<gene>
    <name evidence="1" type="ORF">HUJ06_025364</name>
</gene>
<reference evidence="1 2" key="1">
    <citation type="journal article" date="2020" name="Mol. Biol. Evol.">
        <title>Distinct Expression and Methylation Patterns for Genes with Different Fates following a Single Whole-Genome Duplication in Flowering Plants.</title>
        <authorList>
            <person name="Shi T."/>
            <person name="Rahmani R.S."/>
            <person name="Gugger P.F."/>
            <person name="Wang M."/>
            <person name="Li H."/>
            <person name="Zhang Y."/>
            <person name="Li Z."/>
            <person name="Wang Q."/>
            <person name="Van de Peer Y."/>
            <person name="Marchal K."/>
            <person name="Chen J."/>
        </authorList>
    </citation>
    <scope>NUCLEOTIDE SEQUENCE [LARGE SCALE GENOMIC DNA]</scope>
    <source>
        <tissue evidence="1">Leaf</tissue>
    </source>
</reference>
<dbReference type="Gene3D" id="2.30.30.140">
    <property type="match status" value="1"/>
</dbReference>
<keyword evidence="2" id="KW-1185">Reference proteome</keyword>
<accession>A0A822XXI5</accession>
<evidence type="ECO:0000313" key="1">
    <source>
        <dbReference type="EMBL" id="DAD23901.1"/>
    </source>
</evidence>
<dbReference type="Proteomes" id="UP000607653">
    <property type="component" value="Unassembled WGS sequence"/>
</dbReference>
<proteinExistence type="predicted"/>
<dbReference type="EMBL" id="DUZY01000001">
    <property type="protein sequence ID" value="DAD23901.1"/>
    <property type="molecule type" value="Genomic_DNA"/>
</dbReference>
<dbReference type="AlphaFoldDB" id="A0A822XXI5"/>
<sequence length="122" mass="13543">MVILAISWDDCQEQPGDILWAKLTMHTNWPTTIEKGSHLGKHKSLKSFSSEISAHVQCSGAHDLARKFSIAGSRDPVQLLTECNSCQLAFCYEPFTGGLVIRISFDHTDRQNVNATAASWHT</sequence>
<name>A0A822XXI5_NELNU</name>
<protein>
    <submittedName>
        <fullName evidence="1">Uncharacterized protein</fullName>
    </submittedName>
</protein>